<organism evidence="1 2">
    <name type="scientific">Deinococcus aerius</name>
    <dbReference type="NCBI Taxonomy" id="200253"/>
    <lineage>
        <taxon>Bacteria</taxon>
        <taxon>Thermotogati</taxon>
        <taxon>Deinococcota</taxon>
        <taxon>Deinococci</taxon>
        <taxon>Deinococcales</taxon>
        <taxon>Deinococcaceae</taxon>
        <taxon>Deinococcus</taxon>
    </lineage>
</organism>
<dbReference type="Pfam" id="PF04199">
    <property type="entry name" value="Cyclase"/>
    <property type="match status" value="1"/>
</dbReference>
<sequence length="252" mass="27426">MRIIDLSVPIQPSPPGVPEFQRVSITYSGNAQGGAEIEQMFGVPRELLRNGEGWATETFTNFGTHSSTHVDAPLHYNSTIGGEPAQSIDQLPLEWFFAPGVALDFRHKADGEVVTVEDLIAELSRIGHTLKERDIVLIRTGRDEFYGQPDYWLRGPGVSADATRWLFAQGVRVMGIDAWGWDAPLDRQAAAAREGNAPGVFWAAHQVDLPYSQIERLANLGALPPSGFQVACFPLRLVGGSAAPARVVAILN</sequence>
<dbReference type="PANTHER" id="PTHR31118">
    <property type="entry name" value="CYCLASE-LIKE PROTEIN 2"/>
    <property type="match status" value="1"/>
</dbReference>
<dbReference type="PANTHER" id="PTHR31118:SF12">
    <property type="entry name" value="CYCLASE-LIKE PROTEIN 2"/>
    <property type="match status" value="1"/>
</dbReference>
<dbReference type="RefSeq" id="WP_103131273.1">
    <property type="nucleotide sequence ID" value="NZ_BFAG01000020.1"/>
</dbReference>
<dbReference type="Proteomes" id="UP000236569">
    <property type="component" value="Unassembled WGS sequence"/>
</dbReference>
<dbReference type="GO" id="GO:0004061">
    <property type="term" value="F:arylformamidase activity"/>
    <property type="evidence" value="ECO:0007669"/>
    <property type="project" value="InterPro"/>
</dbReference>
<gene>
    <name evidence="1" type="ORF">DAERI_200049</name>
</gene>
<dbReference type="GO" id="GO:0019441">
    <property type="term" value="P:L-tryptophan catabolic process to kynurenine"/>
    <property type="evidence" value="ECO:0007669"/>
    <property type="project" value="InterPro"/>
</dbReference>
<dbReference type="InterPro" id="IPR007325">
    <property type="entry name" value="KFase/CYL"/>
</dbReference>
<name>A0A2I9D0F2_9DEIO</name>
<dbReference type="Gene3D" id="3.50.30.50">
    <property type="entry name" value="Putative cyclase"/>
    <property type="match status" value="1"/>
</dbReference>
<accession>A0A2I9D0F2</accession>
<proteinExistence type="predicted"/>
<dbReference type="AlphaFoldDB" id="A0A2I9D0F2"/>
<evidence type="ECO:0000313" key="1">
    <source>
        <dbReference type="EMBL" id="GBF07992.1"/>
    </source>
</evidence>
<keyword evidence="2" id="KW-1185">Reference proteome</keyword>
<comment type="caution">
    <text evidence="1">The sequence shown here is derived from an EMBL/GenBank/DDBJ whole genome shotgun (WGS) entry which is preliminary data.</text>
</comment>
<protein>
    <submittedName>
        <fullName evidence="1">Cyclase family protein</fullName>
    </submittedName>
</protein>
<dbReference type="OrthoDB" id="9796085at2"/>
<dbReference type="SUPFAM" id="SSF102198">
    <property type="entry name" value="Putative cyclase"/>
    <property type="match status" value="1"/>
</dbReference>
<evidence type="ECO:0000313" key="2">
    <source>
        <dbReference type="Proteomes" id="UP000236569"/>
    </source>
</evidence>
<reference evidence="2" key="1">
    <citation type="submission" date="2018-01" db="EMBL/GenBank/DDBJ databases">
        <title>Draft Genome Sequence of the Radioresistant Bacterium Deinococcus aerius TR0125, Isolated from the Higher Atmosphere above Japan.</title>
        <authorList>
            <person name="Satoh K."/>
            <person name="Arai H."/>
            <person name="Sanzen T."/>
            <person name="Kawaguchi Y."/>
            <person name="Hayashi H."/>
            <person name="Yokobori S."/>
            <person name="Yamagishi A."/>
            <person name="Oono Y."/>
            <person name="Narumi I."/>
        </authorList>
    </citation>
    <scope>NUCLEOTIDE SEQUENCE [LARGE SCALE GENOMIC DNA]</scope>
    <source>
        <strain evidence="2">TR0125</strain>
    </source>
</reference>
<dbReference type="EMBL" id="BFAG01000020">
    <property type="protein sequence ID" value="GBF07992.1"/>
    <property type="molecule type" value="Genomic_DNA"/>
</dbReference>
<dbReference type="InterPro" id="IPR037175">
    <property type="entry name" value="KFase_sf"/>
</dbReference>